<accession>A0A399TBR8</accession>
<sequence length="66" mass="7001">MEPFEITVDGERWHIAERMPAGATPTYDLTWLSGPGGGQRGLTVGGGPLTREQLIREAAAYAASEG</sequence>
<evidence type="ECO:0000313" key="1">
    <source>
        <dbReference type="EMBL" id="RIJ52245.1"/>
    </source>
</evidence>
<protein>
    <submittedName>
        <fullName evidence="1">Uncharacterized protein</fullName>
    </submittedName>
</protein>
<dbReference type="OrthoDB" id="4949401at2"/>
<dbReference type="Proteomes" id="UP000266484">
    <property type="component" value="Unassembled WGS sequence"/>
</dbReference>
<proteinExistence type="predicted"/>
<name>A0A399TBR8_9MICO</name>
<dbReference type="RefSeq" id="WP_119381471.1">
    <property type="nucleotide sequence ID" value="NZ_QWGT01000054.1"/>
</dbReference>
<comment type="caution">
    <text evidence="1">The sequence shown here is derived from an EMBL/GenBank/DDBJ whole genome shotgun (WGS) entry which is preliminary data.</text>
</comment>
<dbReference type="EMBL" id="QWGT01000054">
    <property type="protein sequence ID" value="RIJ52245.1"/>
    <property type="molecule type" value="Genomic_DNA"/>
</dbReference>
<reference evidence="1 2" key="1">
    <citation type="submission" date="2018-08" db="EMBL/GenBank/DDBJ databases">
        <title>Genome Sequence of Clavibacter michiganensis Subspecies type strains, and the Atypical Peach-Colored Strains Isolated from Tomato.</title>
        <authorList>
            <person name="Osdaghi E."/>
            <person name="Portier P."/>
            <person name="Briand M."/>
            <person name="Jacques M.-A."/>
        </authorList>
    </citation>
    <scope>NUCLEOTIDE SEQUENCE [LARGE SCALE GENOMIC DNA]</scope>
    <source>
        <strain evidence="1 2">CFBP 8615</strain>
    </source>
</reference>
<dbReference type="AlphaFoldDB" id="A0A399TBR8"/>
<organism evidence="1 2">
    <name type="scientific">Clavibacter lycopersici</name>
    <dbReference type="NCBI Taxonomy" id="2301718"/>
    <lineage>
        <taxon>Bacteria</taxon>
        <taxon>Bacillati</taxon>
        <taxon>Actinomycetota</taxon>
        <taxon>Actinomycetes</taxon>
        <taxon>Micrococcales</taxon>
        <taxon>Microbacteriaceae</taxon>
        <taxon>Clavibacter</taxon>
    </lineage>
</organism>
<keyword evidence="2" id="KW-1185">Reference proteome</keyword>
<evidence type="ECO:0000313" key="2">
    <source>
        <dbReference type="Proteomes" id="UP000266484"/>
    </source>
</evidence>
<gene>
    <name evidence="1" type="ORF">DZG00_05650</name>
</gene>